<dbReference type="RefSeq" id="WP_155584653.1">
    <property type="nucleotide sequence ID" value="NZ_JBHSTH010000023.1"/>
</dbReference>
<organism evidence="2 3">
    <name type="scientific">Pseudomonas spelaei</name>
    <dbReference type="NCBI Taxonomy" id="1055469"/>
    <lineage>
        <taxon>Bacteria</taxon>
        <taxon>Pseudomonadati</taxon>
        <taxon>Pseudomonadota</taxon>
        <taxon>Gammaproteobacteria</taxon>
        <taxon>Pseudomonadales</taxon>
        <taxon>Pseudomonadaceae</taxon>
        <taxon>Pseudomonas</taxon>
    </lineage>
</organism>
<sequence>MALTPGQWMAQQQQAGHWLCLILNGESEASHSLLATRTVSQYCNVYSGTVVGELATKGPLILLLEHANEPEFARLLQQPELNWGWLGSLPSDDLSDVTRHWRERLLVGLAGSQVLYRFHDNRTLARALNHLPAQAWPAFLGPLISVCYWHDQRWNCGNNPAPGEHAVPDPAPWLEVPNPQSGAILQANILRYLLAEHSEDLCRLAEYQAPKVWLAQVLEQARIWQWEAPEQLEFLVVQRLLEACGEGVIHWQPVAGELAVDHFQRVVEQWRRVQGANRDA</sequence>
<dbReference type="Proteomes" id="UP000438196">
    <property type="component" value="Unassembled WGS sequence"/>
</dbReference>
<feature type="domain" description="DUF4123" evidence="1">
    <location>
        <begin position="24"/>
        <end position="136"/>
    </location>
</feature>
<evidence type="ECO:0000313" key="3">
    <source>
        <dbReference type="Proteomes" id="UP000438196"/>
    </source>
</evidence>
<evidence type="ECO:0000259" key="1">
    <source>
        <dbReference type="Pfam" id="PF13503"/>
    </source>
</evidence>
<dbReference type="OrthoDB" id="6980020at2"/>
<comment type="caution">
    <text evidence="2">The sequence shown here is derived from an EMBL/GenBank/DDBJ whole genome shotgun (WGS) entry which is preliminary data.</text>
</comment>
<protein>
    <submittedName>
        <fullName evidence="2">DUF4123 domain-containing protein</fullName>
    </submittedName>
</protein>
<name>A0A6I3W878_9PSED</name>
<proteinExistence type="predicted"/>
<dbReference type="AlphaFoldDB" id="A0A6I3W878"/>
<accession>A0A6I3W878</accession>
<evidence type="ECO:0000313" key="2">
    <source>
        <dbReference type="EMBL" id="MUF06435.1"/>
    </source>
</evidence>
<gene>
    <name evidence="2" type="ORF">GNF76_18945</name>
</gene>
<dbReference type="Pfam" id="PF13503">
    <property type="entry name" value="DUF4123"/>
    <property type="match status" value="1"/>
</dbReference>
<keyword evidence="3" id="KW-1185">Reference proteome</keyword>
<dbReference type="EMBL" id="WNNK01000016">
    <property type="protein sequence ID" value="MUF06435.1"/>
    <property type="molecule type" value="Genomic_DNA"/>
</dbReference>
<dbReference type="InterPro" id="IPR025391">
    <property type="entry name" value="DUF4123"/>
</dbReference>
<reference evidence="2 3" key="1">
    <citation type="submission" date="2019-11" db="EMBL/GenBank/DDBJ databases">
        <title>Pseudomonas karstica sp. nov. and Pseudomonas spelaei sp. nov. from karst caves.</title>
        <authorList>
            <person name="Zeman M."/>
        </authorList>
    </citation>
    <scope>NUCLEOTIDE SEQUENCE [LARGE SCALE GENOMIC DNA]</scope>
    <source>
        <strain evidence="2 3">CCM 7893</strain>
    </source>
</reference>